<dbReference type="GO" id="GO:0004588">
    <property type="term" value="F:orotate phosphoribosyltransferase activity"/>
    <property type="evidence" value="ECO:0007669"/>
    <property type="project" value="TreeGrafter"/>
</dbReference>
<evidence type="ECO:0000256" key="2">
    <source>
        <dbReference type="ARBA" id="ARBA00004861"/>
    </source>
</evidence>
<dbReference type="UniPathway" id="UPA00070">
    <property type="reaction ID" value="UER00120"/>
</dbReference>
<evidence type="ECO:0000256" key="1">
    <source>
        <dbReference type="ARBA" id="ARBA00002356"/>
    </source>
</evidence>
<sequence>MLSYTERANYTINETAKKLFLLMDEKKTNLCFSNDAITKQKLLTLANTIGPEICILKTHIDIVEDFDQDLIVQLHQVSEKHNFLLFEDRKFADIGNTVKHQYKHGIYHIADWADITNAHILPGPGIIEGLREVGMNQHRGLLLLAEMSSVGSLATGNYTDKAVALAETYKDFVIGFISQKKLSDNPGMIHMTPGVKMQDTGDTLGQQYNTPEHVIGKKGSDVIIVGRGIYEAEDPLTAAKEYRKQGWEAYQTYKK</sequence>
<dbReference type="Proteomes" id="UP000231456">
    <property type="component" value="Unassembled WGS sequence"/>
</dbReference>
<evidence type="ECO:0000259" key="10">
    <source>
        <dbReference type="SMART" id="SM00934"/>
    </source>
</evidence>
<evidence type="ECO:0000256" key="5">
    <source>
        <dbReference type="ARBA" id="ARBA00023239"/>
    </source>
</evidence>
<evidence type="ECO:0000256" key="9">
    <source>
        <dbReference type="RuleBase" id="RU000512"/>
    </source>
</evidence>
<feature type="binding site" evidence="8">
    <location>
        <position position="57"/>
    </location>
    <ligand>
        <name>substrate</name>
    </ligand>
</feature>
<evidence type="ECO:0000256" key="3">
    <source>
        <dbReference type="ARBA" id="ARBA00022793"/>
    </source>
</evidence>
<dbReference type="InterPro" id="IPR014732">
    <property type="entry name" value="OMPdecase"/>
</dbReference>
<feature type="binding site" evidence="8">
    <location>
        <position position="226"/>
    </location>
    <ligand>
        <name>substrate</name>
    </ligand>
</feature>
<feature type="binding site" evidence="8">
    <location>
        <position position="148"/>
    </location>
    <ligand>
        <name>substrate</name>
    </ligand>
</feature>
<dbReference type="InterPro" id="IPR013785">
    <property type="entry name" value="Aldolase_TIM"/>
</dbReference>
<evidence type="ECO:0000256" key="8">
    <source>
        <dbReference type="PIRSR" id="PIRSR614732-2"/>
    </source>
</evidence>
<evidence type="ECO:0000256" key="6">
    <source>
        <dbReference type="ARBA" id="ARBA00049157"/>
    </source>
</evidence>
<feature type="binding site" evidence="8">
    <location>
        <position position="206"/>
    </location>
    <ligand>
        <name>substrate</name>
    </ligand>
</feature>
<dbReference type="GO" id="GO:0004590">
    <property type="term" value="F:orotidine-5'-phosphate decarboxylase activity"/>
    <property type="evidence" value="ECO:0007669"/>
    <property type="project" value="UniProtKB-EC"/>
</dbReference>
<dbReference type="InterPro" id="IPR001754">
    <property type="entry name" value="OMPdeCOase_dom"/>
</dbReference>
<evidence type="ECO:0000313" key="11">
    <source>
        <dbReference type="EMBL" id="PJC52494.1"/>
    </source>
</evidence>
<evidence type="ECO:0000256" key="7">
    <source>
        <dbReference type="PIRSR" id="PIRSR614732-1"/>
    </source>
</evidence>
<feature type="active site" description="For OMPdecase activity" evidence="7">
    <location>
        <position position="90"/>
    </location>
</feature>
<keyword evidence="5 9" id="KW-0456">Lyase</keyword>
<evidence type="ECO:0000313" key="12">
    <source>
        <dbReference type="Proteomes" id="UP000231456"/>
    </source>
</evidence>
<comment type="similarity">
    <text evidence="9">Belongs to the OMP decarboxylase family.</text>
</comment>
<dbReference type="PANTHER" id="PTHR19278:SF9">
    <property type="entry name" value="URIDINE 5'-MONOPHOSPHATE SYNTHASE"/>
    <property type="match status" value="1"/>
</dbReference>
<comment type="catalytic activity">
    <reaction evidence="6 9">
        <text>orotidine 5'-phosphate + H(+) = UMP + CO2</text>
        <dbReference type="Rhea" id="RHEA:11596"/>
        <dbReference type="ChEBI" id="CHEBI:15378"/>
        <dbReference type="ChEBI" id="CHEBI:16526"/>
        <dbReference type="ChEBI" id="CHEBI:57538"/>
        <dbReference type="ChEBI" id="CHEBI:57865"/>
        <dbReference type="EC" id="4.1.1.23"/>
    </reaction>
</comment>
<proteinExistence type="inferred from homology"/>
<dbReference type="NCBIfam" id="TIGR01740">
    <property type="entry name" value="pyrF"/>
    <property type="match status" value="1"/>
</dbReference>
<dbReference type="CDD" id="cd04725">
    <property type="entry name" value="OMP_decarboxylase_like"/>
    <property type="match status" value="1"/>
</dbReference>
<dbReference type="PANTHER" id="PTHR19278">
    <property type="entry name" value="OROTATE PHOSPHORIBOSYLTRANSFERASE"/>
    <property type="match status" value="1"/>
</dbReference>
<dbReference type="EC" id="4.1.1.23" evidence="9"/>
<gene>
    <name evidence="11" type="primary">pyrF</name>
    <name evidence="11" type="ORF">CO030_02495</name>
</gene>
<dbReference type="Pfam" id="PF00215">
    <property type="entry name" value="OMPdecase"/>
    <property type="match status" value="1"/>
</dbReference>
<feature type="active site" description="For OMPdecase activity" evidence="7">
    <location>
        <position position="88"/>
    </location>
</feature>
<reference evidence="12" key="1">
    <citation type="submission" date="2017-09" db="EMBL/GenBank/DDBJ databases">
        <title>Depth-based differentiation of microbial function through sediment-hosted aquifers and enrichment of novel symbionts in the deep terrestrial subsurface.</title>
        <authorList>
            <person name="Probst A.J."/>
            <person name="Ladd B."/>
            <person name="Jarett J.K."/>
            <person name="Geller-Mcgrath D.E."/>
            <person name="Sieber C.M.K."/>
            <person name="Emerson J.B."/>
            <person name="Anantharaman K."/>
            <person name="Thomas B.C."/>
            <person name="Malmstrom R."/>
            <person name="Stieglmeier M."/>
            <person name="Klingl A."/>
            <person name="Woyke T."/>
            <person name="Ryan C.M."/>
            <person name="Banfield J.F."/>
        </authorList>
    </citation>
    <scope>NUCLEOTIDE SEQUENCE [LARGE SCALE GENOMIC DNA]</scope>
</reference>
<dbReference type="EMBL" id="PFRH01000084">
    <property type="protein sequence ID" value="PJC52494.1"/>
    <property type="molecule type" value="Genomic_DNA"/>
</dbReference>
<organism evidence="11 12">
    <name type="scientific">Candidatus Magasanikbacteria bacterium CG_4_9_14_0_2_um_filter_42_11</name>
    <dbReference type="NCBI Taxonomy" id="1974643"/>
    <lineage>
        <taxon>Bacteria</taxon>
        <taxon>Candidatus Magasanikiibacteriota</taxon>
    </lineage>
</organism>
<dbReference type="GO" id="GO:0044205">
    <property type="term" value="P:'de novo' UMP biosynthetic process"/>
    <property type="evidence" value="ECO:0007669"/>
    <property type="project" value="UniProtKB-UniPathway"/>
</dbReference>
<protein>
    <recommendedName>
        <fullName evidence="9">Orotidine 5'-phosphate decarboxylase</fullName>
        <ecNumber evidence="9">4.1.1.23</ecNumber>
    </recommendedName>
</protein>
<feature type="binding site" evidence="8">
    <location>
        <position position="227"/>
    </location>
    <ligand>
        <name>substrate</name>
    </ligand>
</feature>
<name>A0A2M8F9S6_9BACT</name>
<keyword evidence="4 9" id="KW-0665">Pyrimidine biosynthesis</keyword>
<comment type="pathway">
    <text evidence="2 9">Pyrimidine metabolism; UMP biosynthesis via de novo pathway; UMP from orotate: step 2/2.</text>
</comment>
<comment type="caution">
    <text evidence="11">The sequence shown here is derived from an EMBL/GenBank/DDBJ whole genome shotgun (WGS) entry which is preliminary data.</text>
</comment>
<dbReference type="AlphaFoldDB" id="A0A2M8F9S6"/>
<feature type="domain" description="Orotidine 5'-phosphate decarboxylase" evidence="10">
    <location>
        <begin position="29"/>
        <end position="242"/>
    </location>
</feature>
<feature type="binding site" evidence="8">
    <location>
        <position position="35"/>
    </location>
    <ligand>
        <name>substrate</name>
    </ligand>
</feature>
<dbReference type="PROSITE" id="PS00156">
    <property type="entry name" value="OMPDECASE"/>
    <property type="match status" value="1"/>
</dbReference>
<accession>A0A2M8F9S6</accession>
<dbReference type="Gene3D" id="3.20.20.70">
    <property type="entry name" value="Aldolase class I"/>
    <property type="match status" value="1"/>
</dbReference>
<dbReference type="FunFam" id="3.20.20.70:FF:000092">
    <property type="entry name" value="Uridine monophosphate synthetase"/>
    <property type="match status" value="1"/>
</dbReference>
<dbReference type="InterPro" id="IPR011060">
    <property type="entry name" value="RibuloseP-bd_barrel"/>
</dbReference>
<dbReference type="SMART" id="SM00934">
    <property type="entry name" value="OMPdecase"/>
    <property type="match status" value="1"/>
</dbReference>
<feature type="active site" description="For OMPdecase activity" evidence="7">
    <location>
        <position position="93"/>
    </location>
</feature>
<keyword evidence="3 9" id="KW-0210">Decarboxylase</keyword>
<dbReference type="GO" id="GO:0006207">
    <property type="term" value="P:'de novo' pyrimidine nucleobase biosynthetic process"/>
    <property type="evidence" value="ECO:0007669"/>
    <property type="project" value="InterPro"/>
</dbReference>
<evidence type="ECO:0000256" key="4">
    <source>
        <dbReference type="ARBA" id="ARBA00022975"/>
    </source>
</evidence>
<dbReference type="SUPFAM" id="SSF51366">
    <property type="entry name" value="Ribulose-phoshate binding barrel"/>
    <property type="match status" value="1"/>
</dbReference>
<comment type="function">
    <text evidence="1">Catalyzes the decarboxylation of orotidine 5'-monophosphate (OMP) to uridine 5'-monophosphate (UMP).</text>
</comment>
<dbReference type="InterPro" id="IPR018089">
    <property type="entry name" value="OMPdecase_AS"/>
</dbReference>